<evidence type="ECO:0000259" key="2">
    <source>
        <dbReference type="Pfam" id="PF00501"/>
    </source>
</evidence>
<keyword evidence="4" id="KW-1185">Reference proteome</keyword>
<accession>A0A1H2T7D9</accession>
<keyword evidence="1 3" id="KW-0436">Ligase</keyword>
<protein>
    <submittedName>
        <fullName evidence="3">Acyl-CoA synthetase (AMP-forming)/AMP-acid ligase II</fullName>
    </submittedName>
</protein>
<dbReference type="Gene3D" id="3.30.300.30">
    <property type="match status" value="1"/>
</dbReference>
<dbReference type="PANTHER" id="PTHR43352:SF1">
    <property type="entry name" value="ANTHRANILATE--COA LIGASE"/>
    <property type="match status" value="1"/>
</dbReference>
<dbReference type="InterPro" id="IPR045851">
    <property type="entry name" value="AMP-bd_C_sf"/>
</dbReference>
<dbReference type="AlphaFoldDB" id="A0A1H2T7D9"/>
<gene>
    <name evidence="3" type="ORF">SAMN04488001_1068</name>
</gene>
<evidence type="ECO:0000313" key="3">
    <source>
        <dbReference type="EMBL" id="SDW39189.1"/>
    </source>
</evidence>
<proteinExistence type="predicted"/>
<dbReference type="Pfam" id="PF00501">
    <property type="entry name" value="AMP-binding"/>
    <property type="match status" value="1"/>
</dbReference>
<dbReference type="GO" id="GO:0044550">
    <property type="term" value="P:secondary metabolite biosynthetic process"/>
    <property type="evidence" value="ECO:0007669"/>
    <property type="project" value="TreeGrafter"/>
</dbReference>
<dbReference type="GO" id="GO:0016878">
    <property type="term" value="F:acid-thiol ligase activity"/>
    <property type="evidence" value="ECO:0007669"/>
    <property type="project" value="TreeGrafter"/>
</dbReference>
<dbReference type="STRING" id="670155.SAMN04488001_1068"/>
<dbReference type="PANTHER" id="PTHR43352">
    <property type="entry name" value="ACETYL-COA SYNTHETASE"/>
    <property type="match status" value="1"/>
</dbReference>
<reference evidence="4" key="1">
    <citation type="submission" date="2016-10" db="EMBL/GenBank/DDBJ databases">
        <authorList>
            <person name="Varghese N."/>
            <person name="Submissions S."/>
        </authorList>
    </citation>
    <scope>NUCLEOTIDE SEQUENCE [LARGE SCALE GENOMIC DNA]</scope>
    <source>
        <strain evidence="4">DSM 26922</strain>
    </source>
</reference>
<dbReference type="Gene3D" id="3.40.50.12780">
    <property type="entry name" value="N-terminal domain of ligase-like"/>
    <property type="match status" value="1"/>
</dbReference>
<feature type="domain" description="AMP-dependent synthetase/ligase" evidence="2">
    <location>
        <begin position="39"/>
        <end position="366"/>
    </location>
</feature>
<sequence>MGTSPLVMQSVFDHGPPPPCPSPFNMAAYVLSYAPSLGNKPALEVVGGDASVLTYDALCRRVQRVAGGLRAQGLNIGDRVLFRLGNTPDFPIAYLACIWAGLVPIPASSQLTKREATDIARQTQPALILHQDGVSLPDSAAPVLGELPEAAEIPPVMGDPDRLAYIVFTSGTSGRPTGVRHAHRAIWARRMMWDGWYGLRQDDRVMHAGAFNWTYTLGTGLMDPWSMGATALIPSAGVPSDALAGLVAKHNASIFAAAPGVYRQMLKFAVPTMPALRHGLSAGESLPDAVRIAWQETTGTDIHEALGMSECSTLVSGSPTRPARKGTSGRPQVGRRIAVVQDGAPVPVDTPGLLAIHRDDPGLMLGTLDADLVTEGAWFVTADTVSMGADGDITYLGRSDDMMNAGGYRVSPLEVEAAFAGYAAMTGCAAVTVEVKADTEVIALFYSADGPLQDEALRAHAQALLARYKQPRLYIHRATLPKGTNGKLNRRLLRYAFEDPHD</sequence>
<organism evidence="3 4">
    <name type="scientific">Litoreibacter albidus</name>
    <dbReference type="NCBI Taxonomy" id="670155"/>
    <lineage>
        <taxon>Bacteria</taxon>
        <taxon>Pseudomonadati</taxon>
        <taxon>Pseudomonadota</taxon>
        <taxon>Alphaproteobacteria</taxon>
        <taxon>Rhodobacterales</taxon>
        <taxon>Roseobacteraceae</taxon>
        <taxon>Litoreibacter</taxon>
    </lineage>
</organism>
<evidence type="ECO:0000256" key="1">
    <source>
        <dbReference type="ARBA" id="ARBA00022598"/>
    </source>
</evidence>
<name>A0A1H2T7D9_9RHOB</name>
<dbReference type="InterPro" id="IPR000873">
    <property type="entry name" value="AMP-dep_synth/lig_dom"/>
</dbReference>
<evidence type="ECO:0000313" key="4">
    <source>
        <dbReference type="Proteomes" id="UP000199441"/>
    </source>
</evidence>
<dbReference type="InterPro" id="IPR042099">
    <property type="entry name" value="ANL_N_sf"/>
</dbReference>
<dbReference type="Proteomes" id="UP000199441">
    <property type="component" value="Unassembled WGS sequence"/>
</dbReference>
<dbReference type="SUPFAM" id="SSF56801">
    <property type="entry name" value="Acetyl-CoA synthetase-like"/>
    <property type="match status" value="1"/>
</dbReference>
<dbReference type="EMBL" id="FNOI01000001">
    <property type="protein sequence ID" value="SDW39189.1"/>
    <property type="molecule type" value="Genomic_DNA"/>
</dbReference>